<feature type="repeat" description="ANK" evidence="3">
    <location>
        <begin position="57"/>
        <end position="89"/>
    </location>
</feature>
<dbReference type="SUPFAM" id="SSF48403">
    <property type="entry name" value="Ankyrin repeat"/>
    <property type="match status" value="1"/>
</dbReference>
<protein>
    <submittedName>
        <fullName evidence="4">Uncharacterized protein</fullName>
    </submittedName>
</protein>
<dbReference type="AlphaFoldDB" id="A0A813E863"/>
<dbReference type="PANTHER" id="PTHR24171">
    <property type="entry name" value="ANKYRIN REPEAT DOMAIN-CONTAINING PROTEIN 39-RELATED"/>
    <property type="match status" value="1"/>
</dbReference>
<organism evidence="4 5">
    <name type="scientific">Polarella glacialis</name>
    <name type="common">Dinoflagellate</name>
    <dbReference type="NCBI Taxonomy" id="89957"/>
    <lineage>
        <taxon>Eukaryota</taxon>
        <taxon>Sar</taxon>
        <taxon>Alveolata</taxon>
        <taxon>Dinophyceae</taxon>
        <taxon>Suessiales</taxon>
        <taxon>Suessiaceae</taxon>
        <taxon>Polarella</taxon>
    </lineage>
</organism>
<gene>
    <name evidence="4" type="ORF">PGLA1383_LOCUS12362</name>
</gene>
<evidence type="ECO:0000256" key="1">
    <source>
        <dbReference type="ARBA" id="ARBA00022737"/>
    </source>
</evidence>
<dbReference type="Pfam" id="PF12796">
    <property type="entry name" value="Ank_2"/>
    <property type="match status" value="1"/>
</dbReference>
<keyword evidence="2 3" id="KW-0040">ANK repeat</keyword>
<dbReference type="PANTHER" id="PTHR24171:SF8">
    <property type="entry name" value="BRCA1-ASSOCIATED RING DOMAIN PROTEIN 1"/>
    <property type="match status" value="1"/>
</dbReference>
<evidence type="ECO:0000256" key="2">
    <source>
        <dbReference type="ARBA" id="ARBA00023043"/>
    </source>
</evidence>
<dbReference type="GO" id="GO:0004842">
    <property type="term" value="F:ubiquitin-protein transferase activity"/>
    <property type="evidence" value="ECO:0007669"/>
    <property type="project" value="TreeGrafter"/>
</dbReference>
<dbReference type="EMBL" id="CAJNNV010006566">
    <property type="protein sequence ID" value="CAE8593775.1"/>
    <property type="molecule type" value="Genomic_DNA"/>
</dbReference>
<dbReference type="InterPro" id="IPR002110">
    <property type="entry name" value="Ankyrin_rpt"/>
</dbReference>
<dbReference type="SMART" id="SM00248">
    <property type="entry name" value="ANK"/>
    <property type="match status" value="3"/>
</dbReference>
<comment type="caution">
    <text evidence="4">The sequence shown here is derived from an EMBL/GenBank/DDBJ whole genome shotgun (WGS) entry which is preliminary data.</text>
</comment>
<proteinExistence type="predicted"/>
<dbReference type="PROSITE" id="PS50297">
    <property type="entry name" value="ANK_REP_REGION"/>
    <property type="match status" value="2"/>
</dbReference>
<feature type="non-terminal residue" evidence="4">
    <location>
        <position position="186"/>
    </location>
</feature>
<evidence type="ECO:0000256" key="3">
    <source>
        <dbReference type="PROSITE-ProRule" id="PRU00023"/>
    </source>
</evidence>
<keyword evidence="1" id="KW-0677">Repeat</keyword>
<dbReference type="PROSITE" id="PS50088">
    <property type="entry name" value="ANK_REPEAT"/>
    <property type="match status" value="2"/>
</dbReference>
<sequence>AGMSVLDHAQEHMELRSVIACVYQVNTELQFAARNNNIDGVRSAIEAGANLNTRDDDGFTALMWAAVHQSLDMVQLVIRHGANPNLLDEHGNLIEGLNPDHMACGESIVEILGANERLLAASRAGLWDQLDRELRLGAWVNVRDETRRIALMWAGRQGASAAVTSLVGKNGDLEARDAVGWYTIHF</sequence>
<dbReference type="Gene3D" id="1.25.40.20">
    <property type="entry name" value="Ankyrin repeat-containing domain"/>
    <property type="match status" value="2"/>
</dbReference>
<evidence type="ECO:0000313" key="4">
    <source>
        <dbReference type="EMBL" id="CAE8593775.1"/>
    </source>
</evidence>
<feature type="repeat" description="ANK" evidence="3">
    <location>
        <begin position="24"/>
        <end position="56"/>
    </location>
</feature>
<reference evidence="4" key="1">
    <citation type="submission" date="2021-02" db="EMBL/GenBank/DDBJ databases">
        <authorList>
            <person name="Dougan E. K."/>
            <person name="Rhodes N."/>
            <person name="Thang M."/>
            <person name="Chan C."/>
        </authorList>
    </citation>
    <scope>NUCLEOTIDE SEQUENCE</scope>
</reference>
<dbReference type="InterPro" id="IPR036770">
    <property type="entry name" value="Ankyrin_rpt-contain_sf"/>
</dbReference>
<name>A0A813E863_POLGL</name>
<accession>A0A813E863</accession>
<evidence type="ECO:0000313" key="5">
    <source>
        <dbReference type="Proteomes" id="UP000654075"/>
    </source>
</evidence>
<dbReference type="GO" id="GO:0085020">
    <property type="term" value="P:protein K6-linked ubiquitination"/>
    <property type="evidence" value="ECO:0007669"/>
    <property type="project" value="TreeGrafter"/>
</dbReference>
<keyword evidence="5" id="KW-1185">Reference proteome</keyword>
<dbReference type="OrthoDB" id="440533at2759"/>
<dbReference type="Proteomes" id="UP000654075">
    <property type="component" value="Unassembled WGS sequence"/>
</dbReference>
<feature type="non-terminal residue" evidence="4">
    <location>
        <position position="1"/>
    </location>
</feature>
<dbReference type="OMA" id="RRIALMW"/>